<name>R7QRT7_CHOCR</name>
<reference evidence="2" key="1">
    <citation type="journal article" date="2013" name="Proc. Natl. Acad. Sci. U.S.A.">
        <title>Genome structure and metabolic features in the red seaweed Chondrus crispus shed light on evolution of the Archaeplastida.</title>
        <authorList>
            <person name="Collen J."/>
            <person name="Porcel B."/>
            <person name="Carre W."/>
            <person name="Ball S.G."/>
            <person name="Chaparro C."/>
            <person name="Tonon T."/>
            <person name="Barbeyron T."/>
            <person name="Michel G."/>
            <person name="Noel B."/>
            <person name="Valentin K."/>
            <person name="Elias M."/>
            <person name="Artiguenave F."/>
            <person name="Arun A."/>
            <person name="Aury J.M."/>
            <person name="Barbosa-Neto J.F."/>
            <person name="Bothwell J.H."/>
            <person name="Bouget F.Y."/>
            <person name="Brillet L."/>
            <person name="Cabello-Hurtado F."/>
            <person name="Capella-Gutierrez S."/>
            <person name="Charrier B."/>
            <person name="Cladiere L."/>
            <person name="Cock J.M."/>
            <person name="Coelho S.M."/>
            <person name="Colleoni C."/>
            <person name="Czjzek M."/>
            <person name="Da Silva C."/>
            <person name="Delage L."/>
            <person name="Denoeud F."/>
            <person name="Deschamps P."/>
            <person name="Dittami S.M."/>
            <person name="Gabaldon T."/>
            <person name="Gachon C.M."/>
            <person name="Groisillier A."/>
            <person name="Herve C."/>
            <person name="Jabbari K."/>
            <person name="Katinka M."/>
            <person name="Kloareg B."/>
            <person name="Kowalczyk N."/>
            <person name="Labadie K."/>
            <person name="Leblanc C."/>
            <person name="Lopez P.J."/>
            <person name="McLachlan D.H."/>
            <person name="Meslet-Cladiere L."/>
            <person name="Moustafa A."/>
            <person name="Nehr Z."/>
            <person name="Nyvall Collen P."/>
            <person name="Panaud O."/>
            <person name="Partensky F."/>
            <person name="Poulain J."/>
            <person name="Rensing S.A."/>
            <person name="Rousvoal S."/>
            <person name="Samson G."/>
            <person name="Symeonidi A."/>
            <person name="Weissenbach J."/>
            <person name="Zambounis A."/>
            <person name="Wincker P."/>
            <person name="Boyen C."/>
        </authorList>
    </citation>
    <scope>NUCLEOTIDE SEQUENCE [LARGE SCALE GENOMIC DNA]</scope>
    <source>
        <strain evidence="2">cv. Stackhouse</strain>
    </source>
</reference>
<accession>R7QRT7</accession>
<protein>
    <submittedName>
        <fullName evidence="1">Uncharacterized protein</fullName>
    </submittedName>
</protein>
<dbReference type="AlphaFoldDB" id="R7QRT7"/>
<dbReference type="OrthoDB" id="3265906at2759"/>
<dbReference type="EMBL" id="HG002260">
    <property type="protein sequence ID" value="CDF40854.1"/>
    <property type="molecule type" value="Genomic_DNA"/>
</dbReference>
<dbReference type="RefSeq" id="XP_005711148.1">
    <property type="nucleotide sequence ID" value="XM_005711091.1"/>
</dbReference>
<proteinExistence type="predicted"/>
<dbReference type="Proteomes" id="UP000012073">
    <property type="component" value="Unassembled WGS sequence"/>
</dbReference>
<keyword evidence="2" id="KW-1185">Reference proteome</keyword>
<dbReference type="Gene3D" id="3.40.50.150">
    <property type="entry name" value="Vaccinia Virus protein VP39"/>
    <property type="match status" value="1"/>
</dbReference>
<gene>
    <name evidence="1" type="ORF">CHC_T00007492001</name>
</gene>
<dbReference type="GeneID" id="17318862"/>
<dbReference type="InterPro" id="IPR029063">
    <property type="entry name" value="SAM-dependent_MTases_sf"/>
</dbReference>
<dbReference type="KEGG" id="ccp:CHC_T00007492001"/>
<dbReference type="STRING" id="2769.R7QRT7"/>
<evidence type="ECO:0000313" key="1">
    <source>
        <dbReference type="EMBL" id="CDF40854.1"/>
    </source>
</evidence>
<organism evidence="1 2">
    <name type="scientific">Chondrus crispus</name>
    <name type="common">Carrageen Irish moss</name>
    <name type="synonym">Polymorpha crispa</name>
    <dbReference type="NCBI Taxonomy" id="2769"/>
    <lineage>
        <taxon>Eukaryota</taxon>
        <taxon>Rhodophyta</taxon>
        <taxon>Florideophyceae</taxon>
        <taxon>Rhodymeniophycidae</taxon>
        <taxon>Gigartinales</taxon>
        <taxon>Gigartinaceae</taxon>
        <taxon>Chondrus</taxon>
    </lineage>
</organism>
<sequence>MRFTQNVNHLSVALRGIRSLSSKQSTVDPAEVAKFAATAAKWWHPDGSAAPLHRMNPTRVAYIRSVVERNMVNLRGLQAIPPSSKPLTGISLVDVGCGGELAQQFSIT</sequence>
<evidence type="ECO:0000313" key="2">
    <source>
        <dbReference type="Proteomes" id="UP000012073"/>
    </source>
</evidence>
<dbReference type="PhylomeDB" id="R7QRT7"/>
<dbReference type="Gramene" id="CDF40854">
    <property type="protein sequence ID" value="CDF40854"/>
    <property type="gene ID" value="CHC_T00007492001"/>
</dbReference>